<comment type="similarity">
    <text evidence="5">Belongs to the bacterial ribosomal protein bL25 family. CTC subfamily.</text>
</comment>
<dbReference type="InterPro" id="IPR020057">
    <property type="entry name" value="Ribosomal_bL25_b-dom"/>
</dbReference>
<name>A0ABW0KP25_9BACT</name>
<evidence type="ECO:0000256" key="6">
    <source>
        <dbReference type="SAM" id="MobiDB-lite"/>
    </source>
</evidence>
<organism evidence="9 10">
    <name type="scientific">Prosthecobacter fluviatilis</name>
    <dbReference type="NCBI Taxonomy" id="445931"/>
    <lineage>
        <taxon>Bacteria</taxon>
        <taxon>Pseudomonadati</taxon>
        <taxon>Verrucomicrobiota</taxon>
        <taxon>Verrucomicrobiia</taxon>
        <taxon>Verrucomicrobiales</taxon>
        <taxon>Verrucomicrobiaceae</taxon>
        <taxon>Prosthecobacter</taxon>
    </lineage>
</organism>
<dbReference type="InterPro" id="IPR001021">
    <property type="entry name" value="Ribosomal_bL25_long"/>
</dbReference>
<keyword evidence="3 5" id="KW-0689">Ribosomal protein</keyword>
<evidence type="ECO:0000259" key="8">
    <source>
        <dbReference type="Pfam" id="PF14693"/>
    </source>
</evidence>
<proteinExistence type="inferred from homology"/>
<feature type="region of interest" description="Disordered" evidence="6">
    <location>
        <begin position="188"/>
        <end position="220"/>
    </location>
</feature>
<dbReference type="InterPro" id="IPR020056">
    <property type="entry name" value="Rbsml_bL25/Gln-tRNA_synth_N"/>
</dbReference>
<keyword evidence="1 5" id="KW-0699">rRNA-binding</keyword>
<dbReference type="PANTHER" id="PTHR33284:SF1">
    <property type="entry name" value="RIBOSOMAL PROTEIN L25_GLN-TRNA SYNTHETASE, ANTI-CODON-BINDING DOMAIN-CONTAINING PROTEIN"/>
    <property type="match status" value="1"/>
</dbReference>
<comment type="function">
    <text evidence="5">This is one of the proteins that binds to the 5S RNA in the ribosome where it forms part of the central protuberance.</text>
</comment>
<comment type="caution">
    <text evidence="9">The sequence shown here is derived from an EMBL/GenBank/DDBJ whole genome shotgun (WGS) entry which is preliminary data.</text>
</comment>
<dbReference type="GO" id="GO:0005840">
    <property type="term" value="C:ribosome"/>
    <property type="evidence" value="ECO:0007669"/>
    <property type="project" value="UniProtKB-KW"/>
</dbReference>
<evidence type="ECO:0000256" key="5">
    <source>
        <dbReference type="HAMAP-Rule" id="MF_01334"/>
    </source>
</evidence>
<dbReference type="InterPro" id="IPR020930">
    <property type="entry name" value="Ribosomal_uL5_bac-type"/>
</dbReference>
<keyword evidence="2 5" id="KW-0694">RNA-binding</keyword>
<dbReference type="HAMAP" id="MF_01334">
    <property type="entry name" value="Ribosomal_bL25_CTC"/>
    <property type="match status" value="1"/>
</dbReference>
<dbReference type="InterPro" id="IPR037121">
    <property type="entry name" value="Ribosomal_bL25_C"/>
</dbReference>
<keyword evidence="4 5" id="KW-0687">Ribonucleoprotein</keyword>
<evidence type="ECO:0000256" key="2">
    <source>
        <dbReference type="ARBA" id="ARBA00022884"/>
    </source>
</evidence>
<dbReference type="Pfam" id="PF14693">
    <property type="entry name" value="Ribosomal_TL5_C"/>
    <property type="match status" value="1"/>
</dbReference>
<sequence length="220" mass="22895">MAKILDLQAEVRTQSGTGAVKRMRKAGNIPAALYGRKVKPSSIQVHGKTFSKLLEGSASDNILVSLKIAGEEQLALVQEVQHDYLRGGILHIDFHAVAADEEIHANVPVTIVGEAKGQKQGGMVEAIHHEIEVRCLPKDLPESIQIDVTSLEVGKGIHVGEINFPAGVTPRLGGDVVIVMCEEPKVEAEPEPAAAAPAAGAKPAAGAAAPAAAAKPAAKK</sequence>
<comment type="subunit">
    <text evidence="5">Part of the 50S ribosomal subunit; part of the 5S rRNA/L5/L18/L25 subcomplex. Contacts the 5S rRNA. Binds to the 5S rRNA independently of L5 and L18.</text>
</comment>
<dbReference type="Gene3D" id="2.170.120.20">
    <property type="entry name" value="Ribosomal protein L25, beta domain"/>
    <property type="match status" value="1"/>
</dbReference>
<dbReference type="CDD" id="cd00495">
    <property type="entry name" value="Ribosomal_L25_TL5_CTC"/>
    <property type="match status" value="1"/>
</dbReference>
<dbReference type="SUPFAM" id="SSF50715">
    <property type="entry name" value="Ribosomal protein L25-like"/>
    <property type="match status" value="1"/>
</dbReference>
<accession>A0ABW0KP25</accession>
<dbReference type="InterPro" id="IPR029751">
    <property type="entry name" value="Ribosomal_L25_dom"/>
</dbReference>
<dbReference type="RefSeq" id="WP_377164328.1">
    <property type="nucleotide sequence ID" value="NZ_JBHSMQ010000002.1"/>
</dbReference>
<protein>
    <recommendedName>
        <fullName evidence="5">Large ribosomal subunit protein bL25</fullName>
    </recommendedName>
    <alternativeName>
        <fullName evidence="5">General stress protein CTC</fullName>
    </alternativeName>
</protein>
<evidence type="ECO:0000259" key="7">
    <source>
        <dbReference type="Pfam" id="PF01386"/>
    </source>
</evidence>
<evidence type="ECO:0000313" key="9">
    <source>
        <dbReference type="EMBL" id="MFC5454342.1"/>
    </source>
</evidence>
<dbReference type="EMBL" id="JBHSMQ010000002">
    <property type="protein sequence ID" value="MFC5454342.1"/>
    <property type="molecule type" value="Genomic_DNA"/>
</dbReference>
<keyword evidence="10" id="KW-1185">Reference proteome</keyword>
<evidence type="ECO:0000256" key="3">
    <source>
        <dbReference type="ARBA" id="ARBA00022980"/>
    </source>
</evidence>
<evidence type="ECO:0000256" key="4">
    <source>
        <dbReference type="ARBA" id="ARBA00023274"/>
    </source>
</evidence>
<feature type="compositionally biased region" description="Low complexity" evidence="6">
    <location>
        <begin position="191"/>
        <end position="220"/>
    </location>
</feature>
<reference evidence="10" key="1">
    <citation type="journal article" date="2019" name="Int. J. Syst. Evol. Microbiol.">
        <title>The Global Catalogue of Microorganisms (GCM) 10K type strain sequencing project: providing services to taxonomists for standard genome sequencing and annotation.</title>
        <authorList>
            <consortium name="The Broad Institute Genomics Platform"/>
            <consortium name="The Broad Institute Genome Sequencing Center for Infectious Disease"/>
            <person name="Wu L."/>
            <person name="Ma J."/>
        </authorList>
    </citation>
    <scope>NUCLEOTIDE SEQUENCE [LARGE SCALE GENOMIC DNA]</scope>
    <source>
        <strain evidence="10">CGMCC 4.1469</strain>
    </source>
</reference>
<feature type="domain" description="Large ribosomal subunit protein bL25 L25" evidence="7">
    <location>
        <begin position="7"/>
        <end position="94"/>
    </location>
</feature>
<dbReference type="Gene3D" id="2.40.240.10">
    <property type="entry name" value="Ribosomal Protein L25, Chain P"/>
    <property type="match status" value="1"/>
</dbReference>
<evidence type="ECO:0000313" key="10">
    <source>
        <dbReference type="Proteomes" id="UP001596052"/>
    </source>
</evidence>
<dbReference type="InterPro" id="IPR011035">
    <property type="entry name" value="Ribosomal_bL25/Gln-tRNA_synth"/>
</dbReference>
<dbReference type="Proteomes" id="UP001596052">
    <property type="component" value="Unassembled WGS sequence"/>
</dbReference>
<feature type="domain" description="Large ribosomal subunit protein bL25 beta" evidence="8">
    <location>
        <begin position="102"/>
        <end position="185"/>
    </location>
</feature>
<dbReference type="PANTHER" id="PTHR33284">
    <property type="entry name" value="RIBOSOMAL PROTEIN L25/GLN-TRNA SYNTHETASE, ANTI-CODON-BINDING DOMAIN-CONTAINING PROTEIN"/>
    <property type="match status" value="1"/>
</dbReference>
<dbReference type="Pfam" id="PF01386">
    <property type="entry name" value="Ribosomal_L25p"/>
    <property type="match status" value="1"/>
</dbReference>
<dbReference type="NCBIfam" id="TIGR00731">
    <property type="entry name" value="bL25_bact_ctc"/>
    <property type="match status" value="1"/>
</dbReference>
<gene>
    <name evidence="5" type="primary">rplY</name>
    <name evidence="5" type="synonym">ctc</name>
    <name evidence="9" type="ORF">ACFQDI_05695</name>
</gene>
<evidence type="ECO:0000256" key="1">
    <source>
        <dbReference type="ARBA" id="ARBA00022730"/>
    </source>
</evidence>